<sequence length="399" mass="44999">MNTYNEIHTPAFSDFEFLRPSAVSYLPHSMECGSRWETYGSSSGWTSDLTRSAGGEYFERKHFYLDVPVHATGTLSSTLNSEETTAFVNALVQTSSHLPSEEIHSHAFDLTNAYRISDFTPCKIPTACVSISPCRNPIDNQIYPMRDTCGCSAHTHLESAILGALKEALERQFLLRFWLTSKHATITEYNSACQILSKSKALPLLQKLHDSGKLCMIDISDSRFPGTCLLVCYGNPYDSAAKVKYCAGMAYTSNFCMALEKSIIELWQTFRFMLSLGATYPNQIKDPYLKHFIECNHYKTYETITTNLLPPSTASIRSENEQLTARTLIDDIRATKLDGFLYLTSMPTKQSTLYFCKYVSPNTFLHMNNSFALNTDNLYSGHFSREIIPSRLATMVPFP</sequence>
<evidence type="ECO:0000313" key="3">
    <source>
        <dbReference type="Proteomes" id="UP000298551"/>
    </source>
</evidence>
<evidence type="ECO:0000313" key="2">
    <source>
        <dbReference type="EMBL" id="QCI12053.1"/>
    </source>
</evidence>
<evidence type="ECO:0000259" key="1">
    <source>
        <dbReference type="PROSITE" id="PS51664"/>
    </source>
</evidence>
<dbReference type="Proteomes" id="UP000298551">
    <property type="component" value="Chromosome"/>
</dbReference>
<protein>
    <submittedName>
        <fullName evidence="2">Microcin B17-processing protein McbD</fullName>
    </submittedName>
</protein>
<dbReference type="InterPro" id="IPR003776">
    <property type="entry name" value="YcaO-like_dom"/>
</dbReference>
<accession>A0A4D6X7Y8</accession>
<dbReference type="EMBL" id="CP039371">
    <property type="protein sequence ID" value="QCI12053.1"/>
    <property type="molecule type" value="Genomic_DNA"/>
</dbReference>
<dbReference type="AlphaFoldDB" id="A0A4D6X7Y8"/>
<name>A0A4D6X7Y8_PSEPU</name>
<feature type="domain" description="YcaO" evidence="1">
    <location>
        <begin position="40"/>
        <end position="399"/>
    </location>
</feature>
<dbReference type="RefSeq" id="WP_136914214.1">
    <property type="nucleotide sequence ID" value="NZ_CP039371.1"/>
</dbReference>
<gene>
    <name evidence="2" type="ORF">E6B08_12095</name>
</gene>
<reference evidence="3" key="1">
    <citation type="submission" date="2019-04" db="EMBL/GenBank/DDBJ databases">
        <title>Genome sequence of Pseudomonas putida 1290, an auxin catabolizing strain.</title>
        <authorList>
            <person name="Laird T.S."/>
            <person name="Leveau J.H.J."/>
        </authorList>
    </citation>
    <scope>NUCLEOTIDE SEQUENCE [LARGE SCALE GENOMIC DNA]</scope>
    <source>
        <strain evidence="3">1290</strain>
    </source>
</reference>
<dbReference type="Gene3D" id="3.30.1330.230">
    <property type="match status" value="1"/>
</dbReference>
<organism evidence="2 3">
    <name type="scientific">Pseudomonas putida</name>
    <name type="common">Arthrobacter siderocapsulatus</name>
    <dbReference type="NCBI Taxonomy" id="303"/>
    <lineage>
        <taxon>Bacteria</taxon>
        <taxon>Pseudomonadati</taxon>
        <taxon>Pseudomonadota</taxon>
        <taxon>Gammaproteobacteria</taxon>
        <taxon>Pseudomonadales</taxon>
        <taxon>Pseudomonadaceae</taxon>
        <taxon>Pseudomonas</taxon>
    </lineage>
</organism>
<dbReference type="Pfam" id="PF02624">
    <property type="entry name" value="YcaO"/>
    <property type="match status" value="1"/>
</dbReference>
<dbReference type="PROSITE" id="PS51664">
    <property type="entry name" value="YCAO"/>
    <property type="match status" value="1"/>
</dbReference>
<proteinExistence type="predicted"/>
<dbReference type="OrthoDB" id="7009250at2"/>